<feature type="chain" id="PRO_5022237437" evidence="1">
    <location>
        <begin position="20"/>
        <end position="174"/>
    </location>
</feature>
<proteinExistence type="predicted"/>
<evidence type="ECO:0000256" key="1">
    <source>
        <dbReference type="SAM" id="SignalP"/>
    </source>
</evidence>
<reference evidence="2 3" key="1">
    <citation type="submission" date="2019-07" db="EMBL/GenBank/DDBJ databases">
        <title>Flavobacterium sp. nov., isolated from glacier ice.</title>
        <authorList>
            <person name="Liu Q."/>
            <person name="Xin Y.-H."/>
        </authorList>
    </citation>
    <scope>NUCLEOTIDE SEQUENCE [LARGE SCALE GENOMIC DNA]</scope>
    <source>
        <strain evidence="2 3">ZT4R6</strain>
    </source>
</reference>
<keyword evidence="3" id="KW-1185">Reference proteome</keyword>
<protein>
    <submittedName>
        <fullName evidence="2">DUF4252 domain-containing protein</fullName>
    </submittedName>
</protein>
<comment type="caution">
    <text evidence="2">The sequence shown here is derived from an EMBL/GenBank/DDBJ whole genome shotgun (WGS) entry which is preliminary data.</text>
</comment>
<gene>
    <name evidence="2" type="ORF">FMM05_10195</name>
</gene>
<dbReference type="RefSeq" id="WP_143373260.1">
    <property type="nucleotide sequence ID" value="NZ_VJVZ01000005.1"/>
</dbReference>
<feature type="signal peptide" evidence="1">
    <location>
        <begin position="1"/>
        <end position="19"/>
    </location>
</feature>
<dbReference type="AlphaFoldDB" id="A0A552V316"/>
<dbReference type="EMBL" id="VJVZ01000005">
    <property type="protein sequence ID" value="TRW24859.1"/>
    <property type="molecule type" value="Genomic_DNA"/>
</dbReference>
<sequence>MKKFIIALMFTFLPTLIFAQSAFEKYEDRPEITSVIVTKKMFQLMGEMKLDAKDKDAQQYLNLVKKLENLKVFTTESAKYSKDMKATVDTYLKAHPLDELMRINDGGNSVKIFVKSGATASQVKELLMFVDGTGPKNNTVLLSLTGSFDLADLSVLTDKMNLPGGKELKKAAKK</sequence>
<keyword evidence="1" id="KW-0732">Signal</keyword>
<dbReference type="Proteomes" id="UP000320643">
    <property type="component" value="Unassembled WGS sequence"/>
</dbReference>
<organism evidence="2 3">
    <name type="scientific">Flavobacterium zepuense</name>
    <dbReference type="NCBI Taxonomy" id="2593302"/>
    <lineage>
        <taxon>Bacteria</taxon>
        <taxon>Pseudomonadati</taxon>
        <taxon>Bacteroidota</taxon>
        <taxon>Flavobacteriia</taxon>
        <taxon>Flavobacteriales</taxon>
        <taxon>Flavobacteriaceae</taxon>
        <taxon>Flavobacterium</taxon>
    </lineage>
</organism>
<name>A0A552V316_9FLAO</name>
<evidence type="ECO:0000313" key="2">
    <source>
        <dbReference type="EMBL" id="TRW24859.1"/>
    </source>
</evidence>
<dbReference type="OrthoDB" id="705638at2"/>
<dbReference type="InterPro" id="IPR025348">
    <property type="entry name" value="DUF4252"/>
</dbReference>
<accession>A0A552V316</accession>
<evidence type="ECO:0000313" key="3">
    <source>
        <dbReference type="Proteomes" id="UP000320643"/>
    </source>
</evidence>
<dbReference type="Pfam" id="PF14060">
    <property type="entry name" value="DUF4252"/>
    <property type="match status" value="1"/>
</dbReference>